<dbReference type="EMBL" id="VFPN01000001">
    <property type="protein sequence ID" value="TQM66268.1"/>
    <property type="molecule type" value="Genomic_DNA"/>
</dbReference>
<dbReference type="OrthoDB" id="4336304at2"/>
<organism evidence="3 4">
    <name type="scientific">Klugiella xanthotipulae</name>
    <dbReference type="NCBI Taxonomy" id="244735"/>
    <lineage>
        <taxon>Bacteria</taxon>
        <taxon>Bacillati</taxon>
        <taxon>Actinomycetota</taxon>
        <taxon>Actinomycetes</taxon>
        <taxon>Micrococcales</taxon>
        <taxon>Microbacteriaceae</taxon>
        <taxon>Klugiella</taxon>
    </lineage>
</organism>
<keyword evidence="4" id="KW-1185">Reference proteome</keyword>
<evidence type="ECO:0000313" key="3">
    <source>
        <dbReference type="EMBL" id="TQM66268.1"/>
    </source>
</evidence>
<keyword evidence="2" id="KW-0732">Signal</keyword>
<feature type="transmembrane region" description="Helical" evidence="1">
    <location>
        <begin position="304"/>
        <end position="328"/>
    </location>
</feature>
<keyword evidence="1" id="KW-1133">Transmembrane helix</keyword>
<name>A0A543I6R6_9MICO</name>
<dbReference type="RefSeq" id="WP_141916442.1">
    <property type="nucleotide sequence ID" value="NZ_BAAAYS010000010.1"/>
</dbReference>
<evidence type="ECO:0000313" key="4">
    <source>
        <dbReference type="Proteomes" id="UP000318331"/>
    </source>
</evidence>
<accession>A0A543I6R6</accession>
<keyword evidence="1" id="KW-0812">Transmembrane</keyword>
<dbReference type="PROSITE" id="PS51318">
    <property type="entry name" value="TAT"/>
    <property type="match status" value="1"/>
</dbReference>
<evidence type="ECO:0000256" key="1">
    <source>
        <dbReference type="SAM" id="Phobius"/>
    </source>
</evidence>
<feature type="signal peptide" evidence="2">
    <location>
        <begin position="1"/>
        <end position="39"/>
    </location>
</feature>
<feature type="chain" id="PRO_5021770307" description="DUF916 domain-containing protein" evidence="2">
    <location>
        <begin position="40"/>
        <end position="353"/>
    </location>
</feature>
<sequence>MTSNPSAPTRAPHRRGLTGALALALVVVLSGGLAPAAFAADDDISWAVQPSSAEGPDGRDVMSYTLSPGDTVTDYVGVSNLGHNTLSMRVYAMDAAMTTDGSFTLPPASTPSVDVGNWVGITGEGTYTIEPGQRLDIPFRLTVPPTASPGDHAGGIVASLSELGTSGDGAQQVSVDRRVGVRLYVNIPGERTPHLEVSDVTVNYDGGWDLFGGTSTVTYSVKNTGNVRLGGTAALTLTGLLGWSLGAAEDRQLPDVLPGSTVEFTETVTGVAPAVFVNADVSLTPTSVGDAGDDVGTNDSASGWALALPYTVLIIILLLAGLIFWLWWRGRRWRTQAKAALAGTASEHPQPTA</sequence>
<gene>
    <name evidence="3" type="ORF">FB466_1105</name>
</gene>
<comment type="caution">
    <text evidence="3">The sequence shown here is derived from an EMBL/GenBank/DDBJ whole genome shotgun (WGS) entry which is preliminary data.</text>
</comment>
<dbReference type="InterPro" id="IPR006311">
    <property type="entry name" value="TAT_signal"/>
</dbReference>
<evidence type="ECO:0000256" key="2">
    <source>
        <dbReference type="SAM" id="SignalP"/>
    </source>
</evidence>
<proteinExistence type="predicted"/>
<dbReference type="AlphaFoldDB" id="A0A543I6R6"/>
<keyword evidence="1" id="KW-0472">Membrane</keyword>
<evidence type="ECO:0008006" key="5">
    <source>
        <dbReference type="Google" id="ProtNLM"/>
    </source>
</evidence>
<reference evidence="3 4" key="1">
    <citation type="submission" date="2019-06" db="EMBL/GenBank/DDBJ databases">
        <title>Sequencing the genomes of 1000 actinobacteria strains.</title>
        <authorList>
            <person name="Klenk H.-P."/>
        </authorList>
    </citation>
    <scope>NUCLEOTIDE SEQUENCE [LARGE SCALE GENOMIC DNA]</scope>
    <source>
        <strain evidence="3 4">DSM 18031</strain>
    </source>
</reference>
<protein>
    <recommendedName>
        <fullName evidence="5">DUF916 domain-containing protein</fullName>
    </recommendedName>
</protein>
<dbReference type="Proteomes" id="UP000318331">
    <property type="component" value="Unassembled WGS sequence"/>
</dbReference>